<gene>
    <name evidence="2" type="ORF">CS347_14240</name>
</gene>
<feature type="domain" description="CheW-like" evidence="1">
    <location>
        <begin position="15"/>
        <end position="159"/>
    </location>
</feature>
<organism evidence="2 3">
    <name type="scientific">Bordetella hinzii</name>
    <dbReference type="NCBI Taxonomy" id="103855"/>
    <lineage>
        <taxon>Bacteria</taxon>
        <taxon>Pseudomonadati</taxon>
        <taxon>Pseudomonadota</taxon>
        <taxon>Betaproteobacteria</taxon>
        <taxon>Burkholderiales</taxon>
        <taxon>Alcaligenaceae</taxon>
        <taxon>Bordetella</taxon>
    </lineage>
</organism>
<dbReference type="InterPro" id="IPR002545">
    <property type="entry name" value="CheW-lke_dom"/>
</dbReference>
<dbReference type="SUPFAM" id="SSF50341">
    <property type="entry name" value="CheW-like"/>
    <property type="match status" value="1"/>
</dbReference>
<dbReference type="GO" id="GO:0006935">
    <property type="term" value="P:chemotaxis"/>
    <property type="evidence" value="ECO:0007669"/>
    <property type="project" value="InterPro"/>
</dbReference>
<dbReference type="Pfam" id="PF01584">
    <property type="entry name" value="CheW"/>
    <property type="match status" value="1"/>
</dbReference>
<dbReference type="EMBL" id="CP024172">
    <property type="protein sequence ID" value="AZW17837.1"/>
    <property type="molecule type" value="Genomic_DNA"/>
</dbReference>
<dbReference type="Gene3D" id="2.30.30.40">
    <property type="entry name" value="SH3 Domains"/>
    <property type="match status" value="1"/>
</dbReference>
<dbReference type="Proteomes" id="UP000282741">
    <property type="component" value="Chromosome"/>
</dbReference>
<evidence type="ECO:0000313" key="3">
    <source>
        <dbReference type="Proteomes" id="UP000282741"/>
    </source>
</evidence>
<sequence length="167" mass="17515">MNGPSVESSARHGRGRLYLAFRIDGDRYALDCAQVVEVLGRVPLKQLPGTPDCVAGLLDYRGHPVPVIDVSAAAGAAPAPRLTSSRLAVVHYAPDGRETPHLLGLILAGATDTLWLDPDGFEPAGLSQDGAPFLGPVIRDGLGLIQRADVGLMLGEAVRAMLYPEAS</sequence>
<evidence type="ECO:0000259" key="1">
    <source>
        <dbReference type="PROSITE" id="PS50851"/>
    </source>
</evidence>
<dbReference type="SMART" id="SM00260">
    <property type="entry name" value="CheW"/>
    <property type="match status" value="1"/>
</dbReference>
<proteinExistence type="predicted"/>
<reference evidence="3" key="1">
    <citation type="submission" date="2017-10" db="EMBL/GenBank/DDBJ databases">
        <title>Whole genome sequencing of various Bordetella species.</title>
        <authorList>
            <person name="Weigand M.R."/>
            <person name="Loparev V."/>
            <person name="Peng Y."/>
            <person name="Bowden K.E."/>
            <person name="Tondella M.L."/>
            <person name="Williams M.M."/>
        </authorList>
    </citation>
    <scope>NUCLEOTIDE SEQUENCE [LARGE SCALE GENOMIC DNA]</scope>
    <source>
        <strain evidence="3">H720</strain>
    </source>
</reference>
<dbReference type="AlphaFoldDB" id="A0AAN1RXE4"/>
<dbReference type="Gene3D" id="2.40.50.180">
    <property type="entry name" value="CheA-289, Domain 4"/>
    <property type="match status" value="1"/>
</dbReference>
<dbReference type="InterPro" id="IPR036061">
    <property type="entry name" value="CheW-like_dom_sf"/>
</dbReference>
<dbReference type="PANTHER" id="PTHR22617:SF43">
    <property type="entry name" value="PROTEIN PILI"/>
    <property type="match status" value="1"/>
</dbReference>
<dbReference type="PROSITE" id="PS50851">
    <property type="entry name" value="CHEW"/>
    <property type="match status" value="1"/>
</dbReference>
<dbReference type="GO" id="GO:0005829">
    <property type="term" value="C:cytosol"/>
    <property type="evidence" value="ECO:0007669"/>
    <property type="project" value="TreeGrafter"/>
</dbReference>
<protein>
    <submittedName>
        <fullName evidence="2">Chemotaxis protein CheW</fullName>
    </submittedName>
</protein>
<accession>A0AAN1RXE4</accession>
<dbReference type="GO" id="GO:0007165">
    <property type="term" value="P:signal transduction"/>
    <property type="evidence" value="ECO:0007669"/>
    <property type="project" value="InterPro"/>
</dbReference>
<name>A0AAN1RXE4_9BORD</name>
<dbReference type="PANTHER" id="PTHR22617">
    <property type="entry name" value="CHEMOTAXIS SENSOR HISTIDINE KINASE-RELATED"/>
    <property type="match status" value="1"/>
</dbReference>
<dbReference type="InterPro" id="IPR039315">
    <property type="entry name" value="CheW"/>
</dbReference>
<dbReference type="RefSeq" id="WP_032971865.1">
    <property type="nucleotide sequence ID" value="NZ_CP012077.1"/>
</dbReference>
<evidence type="ECO:0000313" key="2">
    <source>
        <dbReference type="EMBL" id="AZW17837.1"/>
    </source>
</evidence>